<dbReference type="CDD" id="cd03468">
    <property type="entry name" value="PolY_like"/>
    <property type="match status" value="1"/>
</dbReference>
<evidence type="ECO:0000313" key="4">
    <source>
        <dbReference type="Proteomes" id="UP000253104"/>
    </source>
</evidence>
<protein>
    <submittedName>
        <fullName evidence="3">DNA polymerase</fullName>
    </submittedName>
</protein>
<dbReference type="RefSeq" id="WP_114178123.1">
    <property type="nucleotide sequence ID" value="NZ_CP024902.1"/>
</dbReference>
<dbReference type="PANTHER" id="PTHR35369:SF2">
    <property type="entry name" value="BLR3025 PROTEIN"/>
    <property type="match status" value="1"/>
</dbReference>
<dbReference type="SUPFAM" id="SSF56672">
    <property type="entry name" value="DNA/RNA polymerases"/>
    <property type="match status" value="1"/>
</dbReference>
<evidence type="ECO:0000256" key="1">
    <source>
        <dbReference type="ARBA" id="ARBA00022763"/>
    </source>
</evidence>
<organism evidence="3 4">
    <name type="scientific">Burkholderia pyrrocinia</name>
    <name type="common">Pseudomonas pyrrocinia</name>
    <dbReference type="NCBI Taxonomy" id="60550"/>
    <lineage>
        <taxon>Bacteria</taxon>
        <taxon>Pseudomonadati</taxon>
        <taxon>Pseudomonadota</taxon>
        <taxon>Betaproteobacteria</taxon>
        <taxon>Burkholderiales</taxon>
        <taxon>Burkholderiaceae</taxon>
        <taxon>Burkholderia</taxon>
        <taxon>Burkholderia cepacia complex</taxon>
    </lineage>
</organism>
<name>A0A2Z5MYE7_BURPY</name>
<dbReference type="AlphaFoldDB" id="A0A2Z5MYE7"/>
<dbReference type="InterPro" id="IPR001126">
    <property type="entry name" value="UmuC"/>
</dbReference>
<sequence>MRVLLGIHLPRLPLDVCAPLLFDGGADDTGEASDAGEADDAGCAVLEQGVVLIADAPARRHGVRAGMKRGGVLTLAPHTRLVERDPAREADALRAVALALLRFSPCVALDSEATLIVDVGPSLRLFGGLPSLCRQVRATLAALGYAARLSAAPTGCGAWLLARVSARARIRRRVAGRASLVRALDGLPCVLLPDARPYAGWFDGLGCRTLADLRGLPRAGLQRRCGPALLAALDRAYGDAVEPLAWMAVPPVFDVRLELPERVEYAEAVLFAARRLVVQLCGWLAARQLSLAAMTFDLEHERGRQAVPPTPLELAFAAPVRDEAHFMRLLGERLARVELPAAVIAVRLKATRVESVAPPADDLFPEPGSTRETRERLFELLVARLGADNVLRAAPVADHRPEAANRWLPLDAQAGKPAVALPAAPPRPAWLLAEPLPLLMRGERPVFHTPLRMMSSPERIEAGWFDGQLVERDYCVAQDEEGACYWVFKERTSSQADPRWFLHGLFG</sequence>
<dbReference type="Proteomes" id="UP000253104">
    <property type="component" value="Chromosome mHSR5_A"/>
</dbReference>
<dbReference type="Pfam" id="PF00817">
    <property type="entry name" value="IMS"/>
    <property type="match status" value="1"/>
</dbReference>
<gene>
    <name evidence="3" type="ORF">CUJ89_15725</name>
</gene>
<accession>A0A2Z5MYE7</accession>
<dbReference type="GO" id="GO:0006281">
    <property type="term" value="P:DNA repair"/>
    <property type="evidence" value="ECO:0007669"/>
    <property type="project" value="InterPro"/>
</dbReference>
<dbReference type="InterPro" id="IPR043502">
    <property type="entry name" value="DNA/RNA_pol_sf"/>
</dbReference>
<keyword evidence="1" id="KW-0227">DNA damage</keyword>
<reference evidence="3 4" key="1">
    <citation type="journal article" date="2018" name="ISME J.">
        <title>Involvement of Burkholderiaceae and sulfurous volatiles in disease-suppressive soils.</title>
        <authorList>
            <person name="Carrion V.J."/>
            <person name="Cordovez V."/>
            <person name="Tyc O."/>
            <person name="Etalo D.W."/>
            <person name="de Bruijn I."/>
            <person name="de Jager V.C."/>
            <person name="Medema M.H."/>
            <person name="Eberl L."/>
            <person name="Raaijmakers J.M."/>
        </authorList>
    </citation>
    <scope>NUCLEOTIDE SEQUENCE [LARGE SCALE GENOMIC DNA]</scope>
    <source>
        <strain evidence="4">mHSR5</strain>
    </source>
</reference>
<evidence type="ECO:0000259" key="2">
    <source>
        <dbReference type="Pfam" id="PF00817"/>
    </source>
</evidence>
<evidence type="ECO:0000313" key="3">
    <source>
        <dbReference type="EMBL" id="AXF21796.1"/>
    </source>
</evidence>
<feature type="domain" description="UmuC" evidence="2">
    <location>
        <begin position="44"/>
        <end position="161"/>
    </location>
</feature>
<dbReference type="OrthoDB" id="625722at2"/>
<dbReference type="InterPro" id="IPR050356">
    <property type="entry name" value="SulA_CellDiv_inhibitor"/>
</dbReference>
<dbReference type="EMBL" id="CP024902">
    <property type="protein sequence ID" value="AXF21796.1"/>
    <property type="molecule type" value="Genomic_DNA"/>
</dbReference>
<proteinExistence type="predicted"/>
<dbReference type="PANTHER" id="PTHR35369">
    <property type="entry name" value="BLR3025 PROTEIN-RELATED"/>
    <property type="match status" value="1"/>
</dbReference>